<comment type="caution">
    <text evidence="2">The sequence shown here is derived from an EMBL/GenBank/DDBJ whole genome shotgun (WGS) entry which is preliminary data.</text>
</comment>
<dbReference type="Proteomes" id="UP000236569">
    <property type="component" value="Unassembled WGS sequence"/>
</dbReference>
<sequence length="150" mass="16940">MLTADFEDFLRLLNERQVRYVVAGGFAIAAHGTPRYTKDLDVWVEVSPENAERLLLALDDFGMASLGLTSADLEERDMVLQLGYEPNRIDILTGLTGVEFHEAYPRRVLLQLGELRVPFLAREDLIANKRALGRPRDLADIEDLQADDLE</sequence>
<dbReference type="Pfam" id="PF19502">
    <property type="entry name" value="DUF6036"/>
    <property type="match status" value="1"/>
</dbReference>
<proteinExistence type="predicted"/>
<gene>
    <name evidence="2" type="ORF">DAERI_030028</name>
</gene>
<evidence type="ECO:0000259" key="1">
    <source>
        <dbReference type="Pfam" id="PF19502"/>
    </source>
</evidence>
<reference evidence="3" key="1">
    <citation type="submission" date="2018-01" db="EMBL/GenBank/DDBJ databases">
        <title>Draft Genome Sequence of the Radioresistant Bacterium Deinococcus aerius TR0125, Isolated from the Higher Atmosphere above Japan.</title>
        <authorList>
            <person name="Satoh K."/>
            <person name="Arai H."/>
            <person name="Sanzen T."/>
            <person name="Kawaguchi Y."/>
            <person name="Hayashi H."/>
            <person name="Yokobori S."/>
            <person name="Yamagishi A."/>
            <person name="Oono Y."/>
            <person name="Narumi I."/>
        </authorList>
    </citation>
    <scope>NUCLEOTIDE SEQUENCE [LARGE SCALE GENOMIC DNA]</scope>
    <source>
        <strain evidence="3">TR0125</strain>
    </source>
</reference>
<dbReference type="EMBL" id="BFAG01000003">
    <property type="protein sequence ID" value="GBF04862.1"/>
    <property type="molecule type" value="Genomic_DNA"/>
</dbReference>
<feature type="domain" description="DUF6036" evidence="1">
    <location>
        <begin position="12"/>
        <end position="143"/>
    </location>
</feature>
<name>A0A2I9CT09_9DEIO</name>
<dbReference type="AlphaFoldDB" id="A0A2I9CT09"/>
<dbReference type="SUPFAM" id="SSF81301">
    <property type="entry name" value="Nucleotidyltransferase"/>
    <property type="match status" value="1"/>
</dbReference>
<dbReference type="InterPro" id="IPR043519">
    <property type="entry name" value="NT_sf"/>
</dbReference>
<organism evidence="2 3">
    <name type="scientific">Deinococcus aerius</name>
    <dbReference type="NCBI Taxonomy" id="200253"/>
    <lineage>
        <taxon>Bacteria</taxon>
        <taxon>Thermotogati</taxon>
        <taxon>Deinococcota</taxon>
        <taxon>Deinococci</taxon>
        <taxon>Deinococcales</taxon>
        <taxon>Deinococcaceae</taxon>
        <taxon>Deinococcus</taxon>
    </lineage>
</organism>
<keyword evidence="3" id="KW-1185">Reference proteome</keyword>
<evidence type="ECO:0000313" key="3">
    <source>
        <dbReference type="Proteomes" id="UP000236569"/>
    </source>
</evidence>
<dbReference type="OrthoDB" id="5519456at2"/>
<accession>A0A2I9CT09</accession>
<evidence type="ECO:0000313" key="2">
    <source>
        <dbReference type="EMBL" id="GBF04862.1"/>
    </source>
</evidence>
<dbReference type="Gene3D" id="3.30.460.40">
    <property type="match status" value="1"/>
</dbReference>
<protein>
    <recommendedName>
        <fullName evidence="1">DUF6036 domain-containing protein</fullName>
    </recommendedName>
</protein>
<dbReference type="InterPro" id="IPR045792">
    <property type="entry name" value="DUF6036"/>
</dbReference>